<dbReference type="SMART" id="SM00347">
    <property type="entry name" value="HTH_MARR"/>
    <property type="match status" value="1"/>
</dbReference>
<dbReference type="PROSITE" id="PS50995">
    <property type="entry name" value="HTH_MARR_2"/>
    <property type="match status" value="1"/>
</dbReference>
<dbReference type="InterPro" id="IPR036388">
    <property type="entry name" value="WH-like_DNA-bd_sf"/>
</dbReference>
<dbReference type="SUPFAM" id="SSF46785">
    <property type="entry name" value="Winged helix' DNA-binding domain"/>
    <property type="match status" value="1"/>
</dbReference>
<accession>A0ABQ0PLY1</accession>
<reference evidence="2" key="1">
    <citation type="submission" date="2013-04" db="EMBL/GenBank/DDBJ databases">
        <title>The genome sequencing project of 58 acetic acid bacteria.</title>
        <authorList>
            <person name="Okamoto-Kainuma A."/>
            <person name="Ishikawa M."/>
            <person name="Umino S."/>
            <person name="Koizumi Y."/>
            <person name="Shiwa Y."/>
            <person name="Yoshikawa H."/>
            <person name="Matsutani M."/>
            <person name="Matsushita K."/>
        </authorList>
    </citation>
    <scope>NUCLEOTIDE SEQUENCE</scope>
    <source>
        <strain evidence="2">NRIC 0521</strain>
    </source>
</reference>
<dbReference type="InterPro" id="IPR000835">
    <property type="entry name" value="HTH_MarR-typ"/>
</dbReference>
<comment type="caution">
    <text evidence="2">The sequence shown here is derived from an EMBL/GenBank/DDBJ whole genome shotgun (WGS) entry which is preliminary data.</text>
</comment>
<organism evidence="2 3">
    <name type="scientific">Komagataeibacter intermedius NRIC 0521</name>
    <dbReference type="NCBI Taxonomy" id="1307934"/>
    <lineage>
        <taxon>Bacteria</taxon>
        <taxon>Pseudomonadati</taxon>
        <taxon>Pseudomonadota</taxon>
        <taxon>Alphaproteobacteria</taxon>
        <taxon>Acetobacterales</taxon>
        <taxon>Acetobacteraceae</taxon>
        <taxon>Komagataeibacter</taxon>
    </lineage>
</organism>
<dbReference type="PANTHER" id="PTHR33164:SF43">
    <property type="entry name" value="HTH-TYPE TRANSCRIPTIONAL REPRESSOR YETL"/>
    <property type="match status" value="1"/>
</dbReference>
<gene>
    <name evidence="2" type="ORF">AA0521_1952</name>
</gene>
<sequence length="198" mass="22457">MKAKKTSGPKMRDHSPVLTEPFDEAHPLTVSRPELLVNGSDRIFREMLHNILAFSARIQENRSRLGRHIGLSGTQYTILISIAHMEIEEVGIIQIAEHIHLSGAFVTIEVNKLVEAGLVKKEVNPHDRRRILLHTTAKGRASLKKLTEIQVPVNDTIFRDITHEQMQQLRRILPLLLHGSNASLRLMDAPEPQESDRK</sequence>
<name>A0ABQ0PLY1_9PROT</name>
<evidence type="ECO:0000313" key="2">
    <source>
        <dbReference type="EMBL" id="GBQ71716.1"/>
    </source>
</evidence>
<evidence type="ECO:0000259" key="1">
    <source>
        <dbReference type="PROSITE" id="PS50995"/>
    </source>
</evidence>
<dbReference type="Pfam" id="PF12802">
    <property type="entry name" value="MarR_2"/>
    <property type="match status" value="1"/>
</dbReference>
<protein>
    <submittedName>
        <fullName evidence="2">MarR family transcriptional regulator</fullName>
    </submittedName>
</protein>
<keyword evidence="3" id="KW-1185">Reference proteome</keyword>
<dbReference type="EMBL" id="BAQJ01000119">
    <property type="protein sequence ID" value="GBQ71716.1"/>
    <property type="molecule type" value="Genomic_DNA"/>
</dbReference>
<dbReference type="PANTHER" id="PTHR33164">
    <property type="entry name" value="TRANSCRIPTIONAL REGULATOR, MARR FAMILY"/>
    <property type="match status" value="1"/>
</dbReference>
<evidence type="ECO:0000313" key="3">
    <source>
        <dbReference type="Proteomes" id="UP001061452"/>
    </source>
</evidence>
<dbReference type="InterPro" id="IPR036390">
    <property type="entry name" value="WH_DNA-bd_sf"/>
</dbReference>
<proteinExistence type="predicted"/>
<feature type="domain" description="HTH marR-type" evidence="1">
    <location>
        <begin position="40"/>
        <end position="178"/>
    </location>
</feature>
<dbReference type="Proteomes" id="UP001061452">
    <property type="component" value="Unassembled WGS sequence"/>
</dbReference>
<dbReference type="InterPro" id="IPR039422">
    <property type="entry name" value="MarR/SlyA-like"/>
</dbReference>
<dbReference type="Gene3D" id="1.10.10.10">
    <property type="entry name" value="Winged helix-like DNA-binding domain superfamily/Winged helix DNA-binding domain"/>
    <property type="match status" value="1"/>
</dbReference>